<organism evidence="1 2">
    <name type="scientific">Cymbomonas tetramitiformis</name>
    <dbReference type="NCBI Taxonomy" id="36881"/>
    <lineage>
        <taxon>Eukaryota</taxon>
        <taxon>Viridiplantae</taxon>
        <taxon>Chlorophyta</taxon>
        <taxon>Pyramimonadophyceae</taxon>
        <taxon>Pyramimonadales</taxon>
        <taxon>Pyramimonadaceae</taxon>
        <taxon>Cymbomonas</taxon>
    </lineage>
</organism>
<protein>
    <submittedName>
        <fullName evidence="1">Uncharacterized protein</fullName>
    </submittedName>
</protein>
<sequence>MGQRALAELVKGCVSAGPVPCVHRLSPRRHAAAGGVDPAILSASIGGRQGGILVGPTSATHALLQTAADLGPAAFWAAVEQYGAPAVITPSGDDDGVHELGGLAAQVKAIGDLLLRSLWMHPRTCISQRTRIPPACAASVGGERASCKREAVGGS</sequence>
<dbReference type="AlphaFoldDB" id="A0AAE0GEG4"/>
<proteinExistence type="predicted"/>
<dbReference type="Proteomes" id="UP001190700">
    <property type="component" value="Unassembled WGS sequence"/>
</dbReference>
<evidence type="ECO:0000313" key="1">
    <source>
        <dbReference type="EMBL" id="KAK3276719.1"/>
    </source>
</evidence>
<reference evidence="1 2" key="1">
    <citation type="journal article" date="2015" name="Genome Biol. Evol.">
        <title>Comparative Genomics of a Bacterivorous Green Alga Reveals Evolutionary Causalities and Consequences of Phago-Mixotrophic Mode of Nutrition.</title>
        <authorList>
            <person name="Burns J.A."/>
            <person name="Paasch A."/>
            <person name="Narechania A."/>
            <person name="Kim E."/>
        </authorList>
    </citation>
    <scope>NUCLEOTIDE SEQUENCE [LARGE SCALE GENOMIC DNA]</scope>
    <source>
        <strain evidence="1 2">PLY_AMNH</strain>
    </source>
</reference>
<comment type="caution">
    <text evidence="1">The sequence shown here is derived from an EMBL/GenBank/DDBJ whole genome shotgun (WGS) entry which is preliminary data.</text>
</comment>
<name>A0AAE0GEG4_9CHLO</name>
<evidence type="ECO:0000313" key="2">
    <source>
        <dbReference type="Proteomes" id="UP001190700"/>
    </source>
</evidence>
<keyword evidence="2" id="KW-1185">Reference proteome</keyword>
<accession>A0AAE0GEG4</accession>
<dbReference type="EMBL" id="LGRX02006413">
    <property type="protein sequence ID" value="KAK3276719.1"/>
    <property type="molecule type" value="Genomic_DNA"/>
</dbReference>
<gene>
    <name evidence="1" type="ORF">CYMTET_15226</name>
</gene>